<feature type="compositionally biased region" description="Basic and acidic residues" evidence="1">
    <location>
        <begin position="36"/>
        <end position="46"/>
    </location>
</feature>
<sequence length="144" mass="15665">MYELSGTVKLAVLGILVMISFLAQWREQLQMTADLDEKATSERSDGSRVVVQTRAGRSRITKGHGQWPELVANDLQDEYLEAEAKGTKQWPGCRSRGGGSGGAAVSGGVADVVDGDATKQAFWPEGDKHMKTLFRYGYAVQAEE</sequence>
<dbReference type="EMBL" id="JAGMWT010000004">
    <property type="protein sequence ID" value="KAH7130266.1"/>
    <property type="molecule type" value="Genomic_DNA"/>
</dbReference>
<dbReference type="AlphaFoldDB" id="A0A9P9E3W9"/>
<accession>A0A9P9E3W9</accession>
<dbReference type="Proteomes" id="UP000700596">
    <property type="component" value="Unassembled WGS sequence"/>
</dbReference>
<gene>
    <name evidence="3" type="ORF">B0J11DRAFT_504064</name>
</gene>
<keyword evidence="2" id="KW-0812">Transmembrane</keyword>
<name>A0A9P9E3W9_9PLEO</name>
<keyword evidence="2" id="KW-0472">Membrane</keyword>
<evidence type="ECO:0000256" key="2">
    <source>
        <dbReference type="SAM" id="Phobius"/>
    </source>
</evidence>
<keyword evidence="2" id="KW-1133">Transmembrane helix</keyword>
<feature type="region of interest" description="Disordered" evidence="1">
    <location>
        <begin position="36"/>
        <end position="65"/>
    </location>
</feature>
<feature type="transmembrane region" description="Helical" evidence="2">
    <location>
        <begin position="6"/>
        <end position="23"/>
    </location>
</feature>
<protein>
    <submittedName>
        <fullName evidence="3">Uncharacterized protein</fullName>
    </submittedName>
</protein>
<keyword evidence="4" id="KW-1185">Reference proteome</keyword>
<evidence type="ECO:0000256" key="1">
    <source>
        <dbReference type="SAM" id="MobiDB-lite"/>
    </source>
</evidence>
<proteinExistence type="predicted"/>
<comment type="caution">
    <text evidence="3">The sequence shown here is derived from an EMBL/GenBank/DDBJ whole genome shotgun (WGS) entry which is preliminary data.</text>
</comment>
<organism evidence="3 4">
    <name type="scientific">Dendryphion nanum</name>
    <dbReference type="NCBI Taxonomy" id="256645"/>
    <lineage>
        <taxon>Eukaryota</taxon>
        <taxon>Fungi</taxon>
        <taxon>Dikarya</taxon>
        <taxon>Ascomycota</taxon>
        <taxon>Pezizomycotina</taxon>
        <taxon>Dothideomycetes</taxon>
        <taxon>Pleosporomycetidae</taxon>
        <taxon>Pleosporales</taxon>
        <taxon>Torulaceae</taxon>
        <taxon>Dendryphion</taxon>
    </lineage>
</organism>
<evidence type="ECO:0000313" key="3">
    <source>
        <dbReference type="EMBL" id="KAH7130266.1"/>
    </source>
</evidence>
<reference evidence="3" key="1">
    <citation type="journal article" date="2021" name="Nat. Commun.">
        <title>Genetic determinants of endophytism in the Arabidopsis root mycobiome.</title>
        <authorList>
            <person name="Mesny F."/>
            <person name="Miyauchi S."/>
            <person name="Thiergart T."/>
            <person name="Pickel B."/>
            <person name="Atanasova L."/>
            <person name="Karlsson M."/>
            <person name="Huettel B."/>
            <person name="Barry K.W."/>
            <person name="Haridas S."/>
            <person name="Chen C."/>
            <person name="Bauer D."/>
            <person name="Andreopoulos W."/>
            <person name="Pangilinan J."/>
            <person name="LaButti K."/>
            <person name="Riley R."/>
            <person name="Lipzen A."/>
            <person name="Clum A."/>
            <person name="Drula E."/>
            <person name="Henrissat B."/>
            <person name="Kohler A."/>
            <person name="Grigoriev I.V."/>
            <person name="Martin F.M."/>
            <person name="Hacquard S."/>
        </authorList>
    </citation>
    <scope>NUCLEOTIDE SEQUENCE</scope>
    <source>
        <strain evidence="3">MPI-CAGE-CH-0243</strain>
    </source>
</reference>
<evidence type="ECO:0000313" key="4">
    <source>
        <dbReference type="Proteomes" id="UP000700596"/>
    </source>
</evidence>